<keyword evidence="3" id="KW-1133">Transmembrane helix</keyword>
<keyword evidence="1" id="KW-0175">Coiled coil</keyword>
<reference evidence="6" key="3">
    <citation type="submission" date="2015-06" db="UniProtKB">
        <authorList>
            <consortium name="EnsemblMetazoa"/>
        </authorList>
    </citation>
    <scope>IDENTIFICATION</scope>
</reference>
<evidence type="ECO:0000313" key="6">
    <source>
        <dbReference type="EnsemblMetazoa" id="CapteP198663"/>
    </source>
</evidence>
<dbReference type="Pfam" id="PF01852">
    <property type="entry name" value="START"/>
    <property type="match status" value="1"/>
</dbReference>
<dbReference type="EMBL" id="AMQN01000768">
    <property type="status" value="NOT_ANNOTATED_CDS"/>
    <property type="molecule type" value="Genomic_DNA"/>
</dbReference>
<dbReference type="SUPFAM" id="SSF55961">
    <property type="entry name" value="Bet v1-like"/>
    <property type="match status" value="1"/>
</dbReference>
<evidence type="ECO:0000256" key="2">
    <source>
        <dbReference type="SAM" id="MobiDB-lite"/>
    </source>
</evidence>
<dbReference type="GO" id="GO:0008289">
    <property type="term" value="F:lipid binding"/>
    <property type="evidence" value="ECO:0007669"/>
    <property type="project" value="InterPro"/>
</dbReference>
<dbReference type="Proteomes" id="UP000014760">
    <property type="component" value="Unassembled WGS sequence"/>
</dbReference>
<dbReference type="AlphaFoldDB" id="R7V2Z7"/>
<dbReference type="PROSITE" id="PS50848">
    <property type="entry name" value="START"/>
    <property type="match status" value="1"/>
</dbReference>
<dbReference type="InterPro" id="IPR002913">
    <property type="entry name" value="START_lipid-bd_dom"/>
</dbReference>
<sequence>MNANTAGIFLGLFVVILTIVLLILIRKRSRKEQRLTAGDVLQLLNEIKHIRLDAGKRWKLHEIIGEHRVWSSLLGIDDESSGLLTAPILLYGCFHRVKASTQDVLTTLSSTSKYAEWDPDFGDVRIISPAQESKIDGTVKSQQTSPVKHDIISARSHFVANRIIQWLNAVSSFLQGVPFVQRRKTVYRGRDGPARAPYKMTALANSLLHQKLKCAPLLTLTLPSTNPTEDATQPVSSELTDSGQASDNEKFEAKLELKTTKSEPSFIQKFKKMVEDKKEQYEREKSLKKRRMEALAAAHKDTVKDILHHSVEAEINPEGKEDEQIDDEEGSVETEEEEDVAMNISTSITSSTEDTYKDKKASIMNLFSKGTKEDVKPVQWSDHVKQRLKKELNKVSKSLERSGEMAVSVEGITLPDDEDKIDASTPLLDRKSTPKFEIEPVSREGIGERHASFKTQAGRIIEDIMVEKSRISQINISLSPEDQAANSGGWIYSSLDKDIVILKKAINEDALSPVFSYLGKGIIDCHPQKVFEKLQNPHTRFTYDEQLKKTEVLQDLGNGLKIVYMYHELGQIFKREGHELCVLQCERHRATQDSGLSTYALGMESVYWPELPQNEEVLRSKLLPSGWIVEPITKGDNIQSMVTYVINLETTHGQGVTALEELASKQPTAIAALRQYLTPPPISPQASLKASSSFSNLMKVKKRDDEPPKEKEAVIPQTDVMC</sequence>
<feature type="transmembrane region" description="Helical" evidence="3">
    <location>
        <begin position="6"/>
        <end position="25"/>
    </location>
</feature>
<feature type="compositionally biased region" description="Polar residues" evidence="2">
    <location>
        <begin position="229"/>
        <end position="246"/>
    </location>
</feature>
<dbReference type="HOGENOM" id="CLU_422920_0_0_1"/>
<keyword evidence="7" id="KW-1185">Reference proteome</keyword>
<feature type="compositionally biased region" description="Basic and acidic residues" evidence="2">
    <location>
        <begin position="702"/>
        <end position="713"/>
    </location>
</feature>
<feature type="region of interest" description="Disordered" evidence="2">
    <location>
        <begin position="225"/>
        <end position="248"/>
    </location>
</feature>
<feature type="compositionally biased region" description="Acidic residues" evidence="2">
    <location>
        <begin position="320"/>
        <end position="340"/>
    </location>
</feature>
<evidence type="ECO:0000256" key="1">
    <source>
        <dbReference type="SAM" id="Coils"/>
    </source>
</evidence>
<dbReference type="EMBL" id="KB295623">
    <property type="protein sequence ID" value="ELU12867.1"/>
    <property type="molecule type" value="Genomic_DNA"/>
</dbReference>
<proteinExistence type="predicted"/>
<keyword evidence="3" id="KW-0472">Membrane</keyword>
<dbReference type="EMBL" id="AMQN01000769">
    <property type="status" value="NOT_ANNOTATED_CDS"/>
    <property type="molecule type" value="Genomic_DNA"/>
</dbReference>
<feature type="coiled-coil region" evidence="1">
    <location>
        <begin position="267"/>
        <end position="298"/>
    </location>
</feature>
<evidence type="ECO:0000259" key="4">
    <source>
        <dbReference type="PROSITE" id="PS50848"/>
    </source>
</evidence>
<protein>
    <recommendedName>
        <fullName evidence="4">START domain-containing protein</fullName>
    </recommendedName>
</protein>
<dbReference type="OrthoDB" id="3176171at2759"/>
<feature type="region of interest" description="Disordered" evidence="2">
    <location>
        <begin position="698"/>
        <end position="722"/>
    </location>
</feature>
<dbReference type="Gene3D" id="3.30.530.20">
    <property type="match status" value="1"/>
</dbReference>
<feature type="domain" description="START" evidence="4">
    <location>
        <begin position="485"/>
        <end position="649"/>
    </location>
</feature>
<organism evidence="5">
    <name type="scientific">Capitella teleta</name>
    <name type="common">Polychaete worm</name>
    <dbReference type="NCBI Taxonomy" id="283909"/>
    <lineage>
        <taxon>Eukaryota</taxon>
        <taxon>Metazoa</taxon>
        <taxon>Spiralia</taxon>
        <taxon>Lophotrochozoa</taxon>
        <taxon>Annelida</taxon>
        <taxon>Polychaeta</taxon>
        <taxon>Sedentaria</taxon>
        <taxon>Scolecida</taxon>
        <taxon>Capitellidae</taxon>
        <taxon>Capitella</taxon>
    </lineage>
</organism>
<feature type="region of interest" description="Disordered" evidence="2">
    <location>
        <begin position="312"/>
        <end position="355"/>
    </location>
</feature>
<dbReference type="OMA" id="AQPIDNC"/>
<evidence type="ECO:0000313" key="7">
    <source>
        <dbReference type="Proteomes" id="UP000014760"/>
    </source>
</evidence>
<accession>R7V2Z7</accession>
<evidence type="ECO:0000256" key="3">
    <source>
        <dbReference type="SAM" id="Phobius"/>
    </source>
</evidence>
<gene>
    <name evidence="5" type="ORF">CAPTEDRAFT_198663</name>
</gene>
<name>R7V2Z7_CAPTE</name>
<reference evidence="7" key="1">
    <citation type="submission" date="2012-12" db="EMBL/GenBank/DDBJ databases">
        <authorList>
            <person name="Hellsten U."/>
            <person name="Grimwood J."/>
            <person name="Chapman J.A."/>
            <person name="Shapiro H."/>
            <person name="Aerts A."/>
            <person name="Otillar R.P."/>
            <person name="Terry A.Y."/>
            <person name="Boore J.L."/>
            <person name="Simakov O."/>
            <person name="Marletaz F."/>
            <person name="Cho S.-J."/>
            <person name="Edsinger-Gonzales E."/>
            <person name="Havlak P."/>
            <person name="Kuo D.-H."/>
            <person name="Larsson T."/>
            <person name="Lv J."/>
            <person name="Arendt D."/>
            <person name="Savage R."/>
            <person name="Osoegawa K."/>
            <person name="de Jong P."/>
            <person name="Lindberg D.R."/>
            <person name="Seaver E.C."/>
            <person name="Weisblat D.A."/>
            <person name="Putnam N.H."/>
            <person name="Grigoriev I.V."/>
            <person name="Rokhsar D.S."/>
        </authorList>
    </citation>
    <scope>NUCLEOTIDE SEQUENCE</scope>
    <source>
        <strain evidence="7">I ESC-2004</strain>
    </source>
</reference>
<evidence type="ECO:0000313" key="5">
    <source>
        <dbReference type="EMBL" id="ELU12867.1"/>
    </source>
</evidence>
<dbReference type="InterPro" id="IPR023393">
    <property type="entry name" value="START-like_dom_sf"/>
</dbReference>
<dbReference type="PANTHER" id="PTHR47117">
    <property type="entry name" value="STAR-RELATED LIPID TRANSFER PROTEIN 9"/>
    <property type="match status" value="1"/>
</dbReference>
<dbReference type="PANTHER" id="PTHR47117:SF8">
    <property type="entry name" value="KINESIN FAMILY MEMBER 16B"/>
    <property type="match status" value="1"/>
</dbReference>
<keyword evidence="3" id="KW-0812">Transmembrane</keyword>
<reference evidence="5 7" key="2">
    <citation type="journal article" date="2013" name="Nature">
        <title>Insights into bilaterian evolution from three spiralian genomes.</title>
        <authorList>
            <person name="Simakov O."/>
            <person name="Marletaz F."/>
            <person name="Cho S.J."/>
            <person name="Edsinger-Gonzales E."/>
            <person name="Havlak P."/>
            <person name="Hellsten U."/>
            <person name="Kuo D.H."/>
            <person name="Larsson T."/>
            <person name="Lv J."/>
            <person name="Arendt D."/>
            <person name="Savage R."/>
            <person name="Osoegawa K."/>
            <person name="de Jong P."/>
            <person name="Grimwood J."/>
            <person name="Chapman J.A."/>
            <person name="Shapiro H."/>
            <person name="Aerts A."/>
            <person name="Otillar R.P."/>
            <person name="Terry A.Y."/>
            <person name="Boore J.L."/>
            <person name="Grigoriev I.V."/>
            <person name="Lindberg D.R."/>
            <person name="Seaver E.C."/>
            <person name="Weisblat D.A."/>
            <person name="Putnam N.H."/>
            <person name="Rokhsar D.S."/>
        </authorList>
    </citation>
    <scope>NUCLEOTIDE SEQUENCE</scope>
    <source>
        <strain evidence="5 7">I ESC-2004</strain>
    </source>
</reference>
<dbReference type="EnsemblMetazoa" id="CapteT198663">
    <property type="protein sequence ID" value="CapteP198663"/>
    <property type="gene ID" value="CapteG198663"/>
</dbReference>